<dbReference type="EMBL" id="MFSP01000163">
    <property type="protein sequence ID" value="OGI63018.1"/>
    <property type="molecule type" value="Genomic_DNA"/>
</dbReference>
<dbReference type="InterPro" id="IPR008928">
    <property type="entry name" value="6-hairpin_glycosidase_sf"/>
</dbReference>
<dbReference type="Proteomes" id="UP000179076">
    <property type="component" value="Unassembled WGS sequence"/>
</dbReference>
<evidence type="ECO:0000313" key="2">
    <source>
        <dbReference type="Proteomes" id="UP000179076"/>
    </source>
</evidence>
<accession>A0A1F6V061</accession>
<dbReference type="GO" id="GO:0005975">
    <property type="term" value="P:carbohydrate metabolic process"/>
    <property type="evidence" value="ECO:0007669"/>
    <property type="project" value="InterPro"/>
</dbReference>
<gene>
    <name evidence="1" type="ORF">A2W18_13070</name>
</gene>
<evidence type="ECO:0008006" key="3">
    <source>
        <dbReference type="Google" id="ProtNLM"/>
    </source>
</evidence>
<reference evidence="1 2" key="1">
    <citation type="journal article" date="2016" name="Nat. Commun.">
        <title>Thousands of microbial genomes shed light on interconnected biogeochemical processes in an aquifer system.</title>
        <authorList>
            <person name="Anantharaman K."/>
            <person name="Brown C.T."/>
            <person name="Hug L.A."/>
            <person name="Sharon I."/>
            <person name="Castelle C.J."/>
            <person name="Probst A.J."/>
            <person name="Thomas B.C."/>
            <person name="Singh A."/>
            <person name="Wilkins M.J."/>
            <person name="Karaoz U."/>
            <person name="Brodie E.L."/>
            <person name="Williams K.H."/>
            <person name="Hubbard S.S."/>
            <person name="Banfield J.F."/>
        </authorList>
    </citation>
    <scope>NUCLEOTIDE SEQUENCE [LARGE SCALE GENOMIC DNA]</scope>
</reference>
<evidence type="ECO:0000313" key="1">
    <source>
        <dbReference type="EMBL" id="OGI63018.1"/>
    </source>
</evidence>
<protein>
    <recommendedName>
        <fullName evidence="3">Alginate lyase domain-containing protein</fullName>
    </recommendedName>
</protein>
<sequence>MPTLDDERATYQRWAWSWSASVEPGAVKEPTPGYFVGPNDVDVRNDTEADDLWNYLMMYRRTGNTVYLNRANAWLRYFKQDYVADVQNDDAVNNHLYGWGLIAWYEHTCAQGSCDTQALDVAEQIGVLAEQAWAGAKAGQTAMANYGARRAGRPFLLATRLADVTKKQRWIDLRDRFIELWMRSPDWDARGFYEIGSEDTNTVAGNGAYAAGYRVQSAFQIGILSEAFDFAYRSTGRVELRDRLVAMANYIDGYGIDPTYQYTGSYFGVNPSGNAWHNHFAGCGGPCTFADPSYTTSLVDTLVRGYKYTGDTRYLARAKFFLNRGTKTSYGKITPEVGDSVVHHFLDTLFSSDTFFLAYNKGELQYAYLIFENGGLPQLE</sequence>
<dbReference type="AlphaFoldDB" id="A0A1F6V061"/>
<dbReference type="SUPFAM" id="SSF48208">
    <property type="entry name" value="Six-hairpin glycosidases"/>
    <property type="match status" value="1"/>
</dbReference>
<proteinExistence type="predicted"/>
<name>A0A1F6V061_9PROT</name>
<organism evidence="1 2">
    <name type="scientific">Candidatus Muproteobacteria bacterium RBG_16_60_9</name>
    <dbReference type="NCBI Taxonomy" id="1817755"/>
    <lineage>
        <taxon>Bacteria</taxon>
        <taxon>Pseudomonadati</taxon>
        <taxon>Pseudomonadota</taxon>
        <taxon>Candidatus Muproteobacteria</taxon>
    </lineage>
</organism>
<comment type="caution">
    <text evidence="1">The sequence shown here is derived from an EMBL/GenBank/DDBJ whole genome shotgun (WGS) entry which is preliminary data.</text>
</comment>